<dbReference type="PANTHER" id="PTHR34322:SF2">
    <property type="entry name" value="TRANSPOSASE IS200-LIKE DOMAIN-CONTAINING PROTEIN"/>
    <property type="match status" value="1"/>
</dbReference>
<evidence type="ECO:0000259" key="2">
    <source>
        <dbReference type="SMART" id="SM01321"/>
    </source>
</evidence>
<sequence length="368" mass="41541">MSRSNRCDKIDPREVQIVHAISRTTRACRLFGDDPLSGKNCDHRKGWIEGLIEHFAGQFAIDVLAYSVLSSHHHQMLRSRPDIVQTWDDTEVARRWLMICPKRTDDHGNPLPPLDSELDTIRNCPPRLELIRLRLSDVSWWMRLLNQRVAQRANREDGSSGRFFEDRFKGIPVIDEESVLACAVYVDLNWIRACMAETLELSDHTSAQRRIEAITAETQAPTSNPTSAPDNASEAADRCVRPLADSFLAPVDLNESTELPGPQPSQCDTRCSDKGFLPISAAEYLELLDWSARQSAVGKAGRTPDNLPPILVRLGLSPTVWLELVAHFDDLFTTMAGLPENIDQRRGKQTGRRFHVLQRTRELFAQAT</sequence>
<dbReference type="GO" id="GO:0006313">
    <property type="term" value="P:DNA transposition"/>
    <property type="evidence" value="ECO:0007669"/>
    <property type="project" value="InterPro"/>
</dbReference>
<dbReference type="InterPro" id="IPR036515">
    <property type="entry name" value="Transposase_17_sf"/>
</dbReference>
<feature type="domain" description="Transposase IS200-like" evidence="2">
    <location>
        <begin position="13"/>
        <end position="189"/>
    </location>
</feature>
<reference evidence="3 4" key="1">
    <citation type="submission" date="2019-03" db="EMBL/GenBank/DDBJ databases">
        <title>Deep-cultivation of Planctomycetes and their phenomic and genomic characterization uncovers novel biology.</title>
        <authorList>
            <person name="Wiegand S."/>
            <person name="Jogler M."/>
            <person name="Boedeker C."/>
            <person name="Pinto D."/>
            <person name="Vollmers J."/>
            <person name="Rivas-Marin E."/>
            <person name="Kohn T."/>
            <person name="Peeters S.H."/>
            <person name="Heuer A."/>
            <person name="Rast P."/>
            <person name="Oberbeckmann S."/>
            <person name="Bunk B."/>
            <person name="Jeske O."/>
            <person name="Meyerdierks A."/>
            <person name="Storesund J.E."/>
            <person name="Kallscheuer N."/>
            <person name="Luecker S."/>
            <person name="Lage O.M."/>
            <person name="Pohl T."/>
            <person name="Merkel B.J."/>
            <person name="Hornburger P."/>
            <person name="Mueller R.-W."/>
            <person name="Bruemmer F."/>
            <person name="Labrenz M."/>
            <person name="Spormann A.M."/>
            <person name="Op den Camp H."/>
            <person name="Overmann J."/>
            <person name="Amann R."/>
            <person name="Jetten M.S.M."/>
            <person name="Mascher T."/>
            <person name="Medema M.H."/>
            <person name="Devos D.P."/>
            <person name="Kaster A.-K."/>
            <person name="Ovreas L."/>
            <person name="Rohde M."/>
            <person name="Galperin M.Y."/>
            <person name="Jogler C."/>
        </authorList>
    </citation>
    <scope>NUCLEOTIDE SEQUENCE [LARGE SCALE GENOMIC DNA]</scope>
    <source>
        <strain evidence="3 4">Enr13</strain>
    </source>
</reference>
<accession>A0A518HMR3</accession>
<dbReference type="SUPFAM" id="SSF143422">
    <property type="entry name" value="Transposase IS200-like"/>
    <property type="match status" value="1"/>
</dbReference>
<dbReference type="KEGG" id="snep:Enr13x_19420"/>
<evidence type="ECO:0000256" key="1">
    <source>
        <dbReference type="SAM" id="MobiDB-lite"/>
    </source>
</evidence>
<dbReference type="Gene3D" id="3.30.70.1290">
    <property type="entry name" value="Transposase IS200-like"/>
    <property type="match status" value="1"/>
</dbReference>
<gene>
    <name evidence="3" type="ORF">Enr13x_19420</name>
</gene>
<dbReference type="RefSeq" id="WP_231744175.1">
    <property type="nucleotide sequence ID" value="NZ_CP037423.1"/>
</dbReference>
<protein>
    <recommendedName>
        <fullName evidence="2">Transposase IS200-like domain-containing protein</fullName>
    </recommendedName>
</protein>
<keyword evidence="4" id="KW-1185">Reference proteome</keyword>
<dbReference type="GO" id="GO:0003677">
    <property type="term" value="F:DNA binding"/>
    <property type="evidence" value="ECO:0007669"/>
    <property type="project" value="InterPro"/>
</dbReference>
<dbReference type="GO" id="GO:0004803">
    <property type="term" value="F:transposase activity"/>
    <property type="evidence" value="ECO:0007669"/>
    <property type="project" value="InterPro"/>
</dbReference>
<organism evidence="3 4">
    <name type="scientific">Stieleria neptunia</name>
    <dbReference type="NCBI Taxonomy" id="2527979"/>
    <lineage>
        <taxon>Bacteria</taxon>
        <taxon>Pseudomonadati</taxon>
        <taxon>Planctomycetota</taxon>
        <taxon>Planctomycetia</taxon>
        <taxon>Pirellulales</taxon>
        <taxon>Pirellulaceae</taxon>
        <taxon>Stieleria</taxon>
    </lineage>
</organism>
<dbReference type="InterPro" id="IPR002686">
    <property type="entry name" value="Transposase_17"/>
</dbReference>
<evidence type="ECO:0000313" key="4">
    <source>
        <dbReference type="Proteomes" id="UP000319004"/>
    </source>
</evidence>
<dbReference type="PANTHER" id="PTHR34322">
    <property type="entry name" value="TRANSPOSASE, Y1_TNP DOMAIN-CONTAINING"/>
    <property type="match status" value="1"/>
</dbReference>
<dbReference type="AlphaFoldDB" id="A0A518HMR3"/>
<name>A0A518HMR3_9BACT</name>
<evidence type="ECO:0000313" key="3">
    <source>
        <dbReference type="EMBL" id="QDV42099.1"/>
    </source>
</evidence>
<feature type="compositionally biased region" description="Polar residues" evidence="1">
    <location>
        <begin position="216"/>
        <end position="230"/>
    </location>
</feature>
<dbReference type="EMBL" id="CP037423">
    <property type="protein sequence ID" value="QDV42099.1"/>
    <property type="molecule type" value="Genomic_DNA"/>
</dbReference>
<feature type="region of interest" description="Disordered" evidence="1">
    <location>
        <begin position="215"/>
        <end position="235"/>
    </location>
</feature>
<proteinExistence type="predicted"/>
<dbReference type="Proteomes" id="UP000319004">
    <property type="component" value="Chromosome"/>
</dbReference>
<dbReference type="SMART" id="SM01321">
    <property type="entry name" value="Y1_Tnp"/>
    <property type="match status" value="1"/>
</dbReference>